<dbReference type="InterPro" id="IPR055354">
    <property type="entry name" value="DUF7507"/>
</dbReference>
<reference evidence="3" key="1">
    <citation type="submission" date="2017-07" db="EMBL/GenBank/DDBJ databases">
        <title>The cable genome - Insights into the physiology and evolution of filamentous bacteria capable of sulfide oxidation via long distance electron transfer.</title>
        <authorList>
            <person name="Thorup C."/>
            <person name="Bjerg J.T."/>
            <person name="Schreiber L."/>
            <person name="Nielsen L.P."/>
            <person name="Kjeldsen K.U."/>
            <person name="Boesen T."/>
            <person name="Boggild A."/>
            <person name="Meysman F."/>
            <person name="Geelhoed J."/>
            <person name="Schramm A."/>
        </authorList>
    </citation>
    <scope>NUCLEOTIDE SEQUENCE [LARGE SCALE GENOMIC DNA]</scope>
    <source>
        <strain evidence="3">GS</strain>
    </source>
</reference>
<evidence type="ECO:0000313" key="4">
    <source>
        <dbReference type="Proteomes" id="UP000316238"/>
    </source>
</evidence>
<proteinExistence type="predicted"/>
<organism evidence="3 4">
    <name type="scientific">Candidatus Electronema aureum</name>
    <dbReference type="NCBI Taxonomy" id="2005002"/>
    <lineage>
        <taxon>Bacteria</taxon>
        <taxon>Pseudomonadati</taxon>
        <taxon>Thermodesulfobacteriota</taxon>
        <taxon>Desulfobulbia</taxon>
        <taxon>Desulfobulbales</taxon>
        <taxon>Desulfobulbaceae</taxon>
        <taxon>Candidatus Electronema</taxon>
    </lineage>
</organism>
<dbReference type="Pfam" id="PF24346">
    <property type="entry name" value="DUF7507"/>
    <property type="match status" value="1"/>
</dbReference>
<dbReference type="AlphaFoldDB" id="A0A521FYJ4"/>
<gene>
    <name evidence="3" type="ORF">CDV28_1579</name>
</gene>
<comment type="caution">
    <text evidence="3">The sequence shown here is derived from an EMBL/GenBank/DDBJ whole genome shotgun (WGS) entry which is preliminary data.</text>
</comment>
<feature type="domain" description="DUF7507" evidence="2">
    <location>
        <begin position="65"/>
        <end position="110"/>
    </location>
</feature>
<keyword evidence="1" id="KW-0732">Signal</keyword>
<evidence type="ECO:0000259" key="2">
    <source>
        <dbReference type="Pfam" id="PF24346"/>
    </source>
</evidence>
<name>A0A521FYJ4_9BACT</name>
<feature type="chain" id="PRO_5022126317" evidence="1">
    <location>
        <begin position="26"/>
        <end position="148"/>
    </location>
</feature>
<evidence type="ECO:0000313" key="3">
    <source>
        <dbReference type="EMBL" id="TAA73824.1"/>
    </source>
</evidence>
<sequence>MKITFRITAPLLLGCALLVSSLVSAEEMLTCGGDSGHSPAVRKIKATVDAPGIAIKTGSEAEQDQWTYNITNTGNVKLTNVQVTDERFIKISCQQDVLDVGESMGCTASEPSEIAETTNMGCAVADHVVYNEVGVTVTTKGDCVAAMH</sequence>
<dbReference type="Proteomes" id="UP000316238">
    <property type="component" value="Unassembled WGS sequence"/>
</dbReference>
<dbReference type="EMBL" id="NQJD01000057">
    <property type="protein sequence ID" value="TAA73824.1"/>
    <property type="molecule type" value="Genomic_DNA"/>
</dbReference>
<accession>A0A521FYJ4</accession>
<feature type="signal peptide" evidence="1">
    <location>
        <begin position="1"/>
        <end position="25"/>
    </location>
</feature>
<keyword evidence="4" id="KW-1185">Reference proteome</keyword>
<evidence type="ECO:0000256" key="1">
    <source>
        <dbReference type="SAM" id="SignalP"/>
    </source>
</evidence>
<protein>
    <submittedName>
        <fullName evidence="3">Conserved repeat domain-containing protein</fullName>
    </submittedName>
</protein>